<gene>
    <name evidence="1" type="ORF">T310_9461</name>
</gene>
<dbReference type="Proteomes" id="UP000053958">
    <property type="component" value="Unassembled WGS sequence"/>
</dbReference>
<dbReference type="AlphaFoldDB" id="A0A0F4YFA3"/>
<protein>
    <submittedName>
        <fullName evidence="1">Uncharacterized protein</fullName>
    </submittedName>
</protein>
<evidence type="ECO:0000313" key="1">
    <source>
        <dbReference type="EMBL" id="KKA16922.1"/>
    </source>
</evidence>
<keyword evidence="2" id="KW-1185">Reference proteome</keyword>
<proteinExistence type="predicted"/>
<evidence type="ECO:0000313" key="2">
    <source>
        <dbReference type="Proteomes" id="UP000053958"/>
    </source>
</evidence>
<organism evidence="1 2">
    <name type="scientific">Rasamsonia emersonii (strain ATCC 16479 / CBS 393.64 / IMI 116815)</name>
    <dbReference type="NCBI Taxonomy" id="1408163"/>
    <lineage>
        <taxon>Eukaryota</taxon>
        <taxon>Fungi</taxon>
        <taxon>Dikarya</taxon>
        <taxon>Ascomycota</taxon>
        <taxon>Pezizomycotina</taxon>
        <taxon>Eurotiomycetes</taxon>
        <taxon>Eurotiomycetidae</taxon>
        <taxon>Eurotiales</taxon>
        <taxon>Trichocomaceae</taxon>
        <taxon>Rasamsonia</taxon>
    </lineage>
</organism>
<reference evidence="1 2" key="1">
    <citation type="submission" date="2015-04" db="EMBL/GenBank/DDBJ databases">
        <authorList>
            <person name="Heijne W.H."/>
            <person name="Fedorova N.D."/>
            <person name="Nierman W.C."/>
            <person name="Vollebregt A.W."/>
            <person name="Zhao Z."/>
            <person name="Wu L."/>
            <person name="Kumar M."/>
            <person name="Stam H."/>
            <person name="van den Berg M.A."/>
            <person name="Pel H.J."/>
        </authorList>
    </citation>
    <scope>NUCLEOTIDE SEQUENCE [LARGE SCALE GENOMIC DNA]</scope>
    <source>
        <strain evidence="1 2">CBS 393.64</strain>
    </source>
</reference>
<accession>A0A0F4YFA3</accession>
<name>A0A0F4YFA3_RASE3</name>
<dbReference type="EMBL" id="LASV01000729">
    <property type="protein sequence ID" value="KKA16922.1"/>
    <property type="molecule type" value="Genomic_DNA"/>
</dbReference>
<feature type="non-terminal residue" evidence="1">
    <location>
        <position position="1"/>
    </location>
</feature>
<dbReference type="RefSeq" id="XP_013323534.1">
    <property type="nucleotide sequence ID" value="XM_013468080.1"/>
</dbReference>
<comment type="caution">
    <text evidence="1">The sequence shown here is derived from an EMBL/GenBank/DDBJ whole genome shotgun (WGS) entry which is preliminary data.</text>
</comment>
<sequence length="148" mass="16569">VAGENNIAIGLEICRICLWWSGRHYSKAECFLINTSILSSEWSSLSADCCCGSFVRTPAPERKVPRPDLSPDRSASNLEVNLQLPHFDNFRNTPSPFSSSRTAHCMRWVLLRATAKSAVRRRAAATLVNRQDRCPRKCRLPPSAVPSR</sequence>
<dbReference type="GeneID" id="25321396"/>